<dbReference type="AlphaFoldDB" id="A0A836CH38"/>
<reference evidence="1" key="1">
    <citation type="submission" date="2021-02" db="EMBL/GenBank/DDBJ databases">
        <title>First Annotated Genome of the Yellow-green Alga Tribonema minus.</title>
        <authorList>
            <person name="Mahan K.M."/>
        </authorList>
    </citation>
    <scope>NUCLEOTIDE SEQUENCE</scope>
    <source>
        <strain evidence="1">UTEX B ZZ1240</strain>
    </source>
</reference>
<organism evidence="1 2">
    <name type="scientific">Tribonema minus</name>
    <dbReference type="NCBI Taxonomy" id="303371"/>
    <lineage>
        <taxon>Eukaryota</taxon>
        <taxon>Sar</taxon>
        <taxon>Stramenopiles</taxon>
        <taxon>Ochrophyta</taxon>
        <taxon>PX clade</taxon>
        <taxon>Xanthophyceae</taxon>
        <taxon>Tribonematales</taxon>
        <taxon>Tribonemataceae</taxon>
        <taxon>Tribonema</taxon>
    </lineage>
</organism>
<dbReference type="OrthoDB" id="2406499at2759"/>
<comment type="caution">
    <text evidence="1">The sequence shown here is derived from an EMBL/GenBank/DDBJ whole genome shotgun (WGS) entry which is preliminary data.</text>
</comment>
<evidence type="ECO:0000313" key="2">
    <source>
        <dbReference type="Proteomes" id="UP000664859"/>
    </source>
</evidence>
<dbReference type="EMBL" id="JAFCMP010000201">
    <property type="protein sequence ID" value="KAG5183551.1"/>
    <property type="molecule type" value="Genomic_DNA"/>
</dbReference>
<gene>
    <name evidence="1" type="ORF">JKP88DRAFT_245190</name>
</gene>
<evidence type="ECO:0000313" key="1">
    <source>
        <dbReference type="EMBL" id="KAG5183551.1"/>
    </source>
</evidence>
<keyword evidence="2" id="KW-1185">Reference proteome</keyword>
<dbReference type="Proteomes" id="UP000664859">
    <property type="component" value="Unassembled WGS sequence"/>
</dbReference>
<proteinExistence type="predicted"/>
<sequence length="294" mass="32406">MSGQSRKVSLAAEISDHSCGFWSLFLCVVGSQFLSCGDTASYIAAKYVDVQATVSLCKQRRQWQQLRWLHSASQSGDDDGRVPEHCPGRVLRCEELKSFVLFDGNKSCPLNVSGAADILGYDFRGTPDAVLVLRASWRWPQAALRVVFVVRKQLLVISDANYQAMVTLLLANIHSSRLKPIVILTDLNEAYTFFWLDGHTLYYTQVDSAPLAWGLFDAILGNERTSAKAEVVPCEGVEVVPPPVKRQRLIFEPRGTQDVADLSSLAAFMEPSDVPVCALAQRLQSLNASCCSCT</sequence>
<name>A0A836CH38_9STRA</name>
<protein>
    <submittedName>
        <fullName evidence="1">Uncharacterized protein</fullName>
    </submittedName>
</protein>
<accession>A0A836CH38</accession>